<gene>
    <name evidence="4" type="ORF">E0493_15250</name>
</gene>
<dbReference type="CDD" id="cd02869">
    <property type="entry name" value="PseudoU_synth_RluA_like"/>
    <property type="match status" value="1"/>
</dbReference>
<keyword evidence="2" id="KW-0413">Isomerase</keyword>
<dbReference type="Pfam" id="PF00849">
    <property type="entry name" value="PseudoU_synth_2"/>
    <property type="match status" value="1"/>
</dbReference>
<evidence type="ECO:0000313" key="4">
    <source>
        <dbReference type="EMBL" id="MXP64708.1"/>
    </source>
</evidence>
<dbReference type="InterPro" id="IPR006224">
    <property type="entry name" value="PsdUridine_synth_RluA-like_CS"/>
</dbReference>
<evidence type="ECO:0000313" key="5">
    <source>
        <dbReference type="Proteomes" id="UP000460715"/>
    </source>
</evidence>
<dbReference type="GO" id="GO:0009982">
    <property type="term" value="F:pseudouridine synthase activity"/>
    <property type="evidence" value="ECO:0007669"/>
    <property type="project" value="InterPro"/>
</dbReference>
<evidence type="ECO:0000256" key="2">
    <source>
        <dbReference type="ARBA" id="ARBA00023235"/>
    </source>
</evidence>
<organism evidence="4 5">
    <name type="scientific">Teichococcus coralli</name>
    <dbReference type="NCBI Taxonomy" id="2545983"/>
    <lineage>
        <taxon>Bacteria</taxon>
        <taxon>Pseudomonadati</taxon>
        <taxon>Pseudomonadota</taxon>
        <taxon>Alphaproteobacteria</taxon>
        <taxon>Acetobacterales</taxon>
        <taxon>Roseomonadaceae</taxon>
        <taxon>Roseomonas</taxon>
    </lineage>
</organism>
<dbReference type="Proteomes" id="UP000460715">
    <property type="component" value="Unassembled WGS sequence"/>
</dbReference>
<accession>A0A845BD92</accession>
<dbReference type="AlphaFoldDB" id="A0A845BD92"/>
<keyword evidence="5" id="KW-1185">Reference proteome</keyword>
<dbReference type="GO" id="GO:0140098">
    <property type="term" value="F:catalytic activity, acting on RNA"/>
    <property type="evidence" value="ECO:0007669"/>
    <property type="project" value="UniProtKB-ARBA"/>
</dbReference>
<comment type="caution">
    <text evidence="4">The sequence shown here is derived from an EMBL/GenBank/DDBJ whole genome shotgun (WGS) entry which is preliminary data.</text>
</comment>
<dbReference type="GO" id="GO:0003723">
    <property type="term" value="F:RNA binding"/>
    <property type="evidence" value="ECO:0007669"/>
    <property type="project" value="InterPro"/>
</dbReference>
<dbReference type="SUPFAM" id="SSF55120">
    <property type="entry name" value="Pseudouridine synthase"/>
    <property type="match status" value="1"/>
</dbReference>
<dbReference type="InterPro" id="IPR006145">
    <property type="entry name" value="PsdUridine_synth_RsuA/RluA"/>
</dbReference>
<dbReference type="PROSITE" id="PS01129">
    <property type="entry name" value="PSI_RLU"/>
    <property type="match status" value="1"/>
</dbReference>
<comment type="similarity">
    <text evidence="1">Belongs to the pseudouridine synthase RluA family.</text>
</comment>
<feature type="domain" description="Pseudouridine synthase RsuA/RluA-like" evidence="3">
    <location>
        <begin position="30"/>
        <end position="179"/>
    </location>
</feature>
<sequence>MGDPRTSGSWRGEFERGGAPLKILLQTDAVLIIDKPAGLPVHAGPRGGRSLEDLLPALAFGKRRLPQPAHRLDTDTAGCLVLGRTKPALAELGALFAAGRARKTYWAVVQGGPAAQSGRIDLPLRKVSSAAAGWRMEPHPEGQPALTRWRVRGRGEGLAWLELRPETGRTHQLRVHCASQGWPILGDPLYGKTAPAGLHLLARAIVLPLASPIEATAPVPEALRPAFRACGWKEE</sequence>
<evidence type="ECO:0000259" key="3">
    <source>
        <dbReference type="Pfam" id="PF00849"/>
    </source>
</evidence>
<dbReference type="PANTHER" id="PTHR21600:SF44">
    <property type="entry name" value="RIBOSOMAL LARGE SUBUNIT PSEUDOURIDINE SYNTHASE D"/>
    <property type="match status" value="1"/>
</dbReference>
<dbReference type="PANTHER" id="PTHR21600">
    <property type="entry name" value="MITOCHONDRIAL RNA PSEUDOURIDINE SYNTHASE"/>
    <property type="match status" value="1"/>
</dbReference>
<name>A0A845BD92_9PROT</name>
<reference evidence="4 5" key="1">
    <citation type="submission" date="2019-03" db="EMBL/GenBank/DDBJ databases">
        <title>Roseomonas sp. a novel Roseomonas species isolated from Sea whip Gorgonian.</title>
        <authorList>
            <person name="Li F."/>
            <person name="Pan X."/>
            <person name="Huang S."/>
            <person name="Li Z."/>
            <person name="Meng B."/>
        </authorList>
    </citation>
    <scope>NUCLEOTIDE SEQUENCE [LARGE SCALE GENOMIC DNA]</scope>
    <source>
        <strain evidence="4 5">M0104</strain>
    </source>
</reference>
<protein>
    <submittedName>
        <fullName evidence="4">RNA pseudouridine synthase</fullName>
    </submittedName>
</protein>
<dbReference type="Gene3D" id="3.30.2350.10">
    <property type="entry name" value="Pseudouridine synthase"/>
    <property type="match status" value="1"/>
</dbReference>
<dbReference type="InterPro" id="IPR050188">
    <property type="entry name" value="RluA_PseudoU_synthase"/>
</dbReference>
<dbReference type="OrthoDB" id="9807829at2"/>
<evidence type="ECO:0000256" key="1">
    <source>
        <dbReference type="ARBA" id="ARBA00010876"/>
    </source>
</evidence>
<dbReference type="EMBL" id="SNVJ01000013">
    <property type="protein sequence ID" value="MXP64708.1"/>
    <property type="molecule type" value="Genomic_DNA"/>
</dbReference>
<proteinExistence type="inferred from homology"/>
<dbReference type="InterPro" id="IPR020103">
    <property type="entry name" value="PsdUridine_synth_cat_dom_sf"/>
</dbReference>
<dbReference type="GO" id="GO:0000455">
    <property type="term" value="P:enzyme-directed rRNA pseudouridine synthesis"/>
    <property type="evidence" value="ECO:0007669"/>
    <property type="project" value="TreeGrafter"/>
</dbReference>